<keyword evidence="2" id="KW-0106">Calcium</keyword>
<gene>
    <name evidence="5" type="primary">Aste57867_24090</name>
    <name evidence="4" type="ORF">As57867_024017</name>
    <name evidence="5" type="ORF">ASTE57867_24090</name>
</gene>
<dbReference type="InterPro" id="IPR018247">
    <property type="entry name" value="EF_Hand_1_Ca_BS"/>
</dbReference>
<evidence type="ECO:0000256" key="1">
    <source>
        <dbReference type="ARBA" id="ARBA00022737"/>
    </source>
</evidence>
<evidence type="ECO:0000313" key="4">
    <source>
        <dbReference type="EMBL" id="KAF0683864.1"/>
    </source>
</evidence>
<dbReference type="AlphaFoldDB" id="A0A485LTV3"/>
<reference evidence="5 6" key="1">
    <citation type="submission" date="2019-03" db="EMBL/GenBank/DDBJ databases">
        <authorList>
            <person name="Gaulin E."/>
            <person name="Dumas B."/>
        </authorList>
    </citation>
    <scope>NUCLEOTIDE SEQUENCE [LARGE SCALE GENOMIC DNA]</scope>
    <source>
        <strain evidence="5">CBS 568.67</strain>
    </source>
</reference>
<dbReference type="Gene3D" id="1.10.238.10">
    <property type="entry name" value="EF-hand"/>
    <property type="match status" value="1"/>
</dbReference>
<dbReference type="PANTHER" id="PTHR23050">
    <property type="entry name" value="CALCIUM BINDING PROTEIN"/>
    <property type="match status" value="1"/>
</dbReference>
<dbReference type="SMART" id="SM00054">
    <property type="entry name" value="EFh"/>
    <property type="match status" value="2"/>
</dbReference>
<evidence type="ECO:0000256" key="2">
    <source>
        <dbReference type="ARBA" id="ARBA00022837"/>
    </source>
</evidence>
<dbReference type="OrthoDB" id="26525at2759"/>
<feature type="domain" description="EF-hand" evidence="3">
    <location>
        <begin position="103"/>
        <end position="138"/>
    </location>
</feature>
<keyword evidence="6" id="KW-1185">Reference proteome</keyword>
<dbReference type="InterPro" id="IPR011992">
    <property type="entry name" value="EF-hand-dom_pair"/>
</dbReference>
<protein>
    <submittedName>
        <fullName evidence="5">Aste57867_24090 protein</fullName>
    </submittedName>
</protein>
<dbReference type="CDD" id="cd00051">
    <property type="entry name" value="EFh"/>
    <property type="match status" value="1"/>
</dbReference>
<dbReference type="InterPro" id="IPR002048">
    <property type="entry name" value="EF_hand_dom"/>
</dbReference>
<evidence type="ECO:0000313" key="6">
    <source>
        <dbReference type="Proteomes" id="UP000332933"/>
    </source>
</evidence>
<dbReference type="PROSITE" id="PS00018">
    <property type="entry name" value="EF_HAND_1"/>
    <property type="match status" value="1"/>
</dbReference>
<dbReference type="EMBL" id="VJMH01007354">
    <property type="protein sequence ID" value="KAF0683864.1"/>
    <property type="molecule type" value="Genomic_DNA"/>
</dbReference>
<keyword evidence="1" id="KW-0677">Repeat</keyword>
<accession>A0A485LTV3</accession>
<organism evidence="5 6">
    <name type="scientific">Aphanomyces stellatus</name>
    <dbReference type="NCBI Taxonomy" id="120398"/>
    <lineage>
        <taxon>Eukaryota</taxon>
        <taxon>Sar</taxon>
        <taxon>Stramenopiles</taxon>
        <taxon>Oomycota</taxon>
        <taxon>Saprolegniomycetes</taxon>
        <taxon>Saprolegniales</taxon>
        <taxon>Verrucalvaceae</taxon>
        <taxon>Aphanomyces</taxon>
    </lineage>
</organism>
<reference evidence="4" key="2">
    <citation type="submission" date="2019-06" db="EMBL/GenBank/DDBJ databases">
        <title>Genomics analysis of Aphanomyces spp. identifies a new class of oomycete effector associated with host adaptation.</title>
        <authorList>
            <person name="Gaulin E."/>
        </authorList>
    </citation>
    <scope>NUCLEOTIDE SEQUENCE</scope>
    <source>
        <strain evidence="4">CBS 578.67</strain>
    </source>
</reference>
<dbReference type="Pfam" id="PF13499">
    <property type="entry name" value="EF-hand_7"/>
    <property type="match status" value="1"/>
</dbReference>
<dbReference type="Proteomes" id="UP000332933">
    <property type="component" value="Unassembled WGS sequence"/>
</dbReference>
<name>A0A485LTV3_9STRA</name>
<dbReference type="InterPro" id="IPR050145">
    <property type="entry name" value="Centrin_CML-like"/>
</dbReference>
<sequence>MRHALDTLLGYLTKDELKWAVTALLGSAPTKLVLLQLFDASVDAYASMRIDRDTFVQVMTRRVAQVDVTETIRRWFKAFDVDSSGFISAQNFQRACHSAAPHLAPAVVFQLFHEADVNRDGRVSYAEFERMMLVSIGSSPRRER</sequence>
<dbReference type="EMBL" id="CAADRA010007380">
    <property type="protein sequence ID" value="VFU00732.1"/>
    <property type="molecule type" value="Genomic_DNA"/>
</dbReference>
<dbReference type="SUPFAM" id="SSF47473">
    <property type="entry name" value="EF-hand"/>
    <property type="match status" value="1"/>
</dbReference>
<evidence type="ECO:0000259" key="3">
    <source>
        <dbReference type="PROSITE" id="PS50222"/>
    </source>
</evidence>
<evidence type="ECO:0000313" key="5">
    <source>
        <dbReference type="EMBL" id="VFU00732.1"/>
    </source>
</evidence>
<dbReference type="FunFam" id="1.10.238.10:FF:000003">
    <property type="entry name" value="Calmodulin A"/>
    <property type="match status" value="1"/>
</dbReference>
<dbReference type="PROSITE" id="PS50222">
    <property type="entry name" value="EF_HAND_2"/>
    <property type="match status" value="2"/>
</dbReference>
<proteinExistence type="predicted"/>
<feature type="domain" description="EF-hand" evidence="3">
    <location>
        <begin position="67"/>
        <end position="102"/>
    </location>
</feature>
<dbReference type="GO" id="GO:0005509">
    <property type="term" value="F:calcium ion binding"/>
    <property type="evidence" value="ECO:0007669"/>
    <property type="project" value="InterPro"/>
</dbReference>